<organism evidence="2">
    <name type="scientific">marine metagenome</name>
    <dbReference type="NCBI Taxonomy" id="408172"/>
    <lineage>
        <taxon>unclassified sequences</taxon>
        <taxon>metagenomes</taxon>
        <taxon>ecological metagenomes</taxon>
    </lineage>
</organism>
<gene>
    <name evidence="2" type="ORF">METZ01_LOCUS158386</name>
</gene>
<feature type="region of interest" description="Disordered" evidence="1">
    <location>
        <begin position="106"/>
        <end position="131"/>
    </location>
</feature>
<dbReference type="AlphaFoldDB" id="A0A382AWV2"/>
<evidence type="ECO:0008006" key="3">
    <source>
        <dbReference type="Google" id="ProtNLM"/>
    </source>
</evidence>
<name>A0A382AWV2_9ZZZZ</name>
<proteinExistence type="predicted"/>
<feature type="compositionally biased region" description="Basic and acidic residues" evidence="1">
    <location>
        <begin position="112"/>
        <end position="122"/>
    </location>
</feature>
<sequence>MSFVKLDRSLREHPYAGDPDHLALWTWLLMLAAFKKHPVVLNKCHITLKPGDLATSLRILSSRSGISKDRVNVILGHFEEAGMIQRRSNNKYTRISLVNWGRYQGSQTPGRHGADRREEWKRSKAGSGDEMTTDQILLEMDCARAGGRGGAD</sequence>
<evidence type="ECO:0000256" key="1">
    <source>
        <dbReference type="SAM" id="MobiDB-lite"/>
    </source>
</evidence>
<accession>A0A382AWV2</accession>
<evidence type="ECO:0000313" key="2">
    <source>
        <dbReference type="EMBL" id="SVB05532.1"/>
    </source>
</evidence>
<protein>
    <recommendedName>
        <fullName evidence="3">Bacteriophage lambda Replication protein O N-terminal domain-containing protein</fullName>
    </recommendedName>
</protein>
<reference evidence="2" key="1">
    <citation type="submission" date="2018-05" db="EMBL/GenBank/DDBJ databases">
        <authorList>
            <person name="Lanie J.A."/>
            <person name="Ng W.-L."/>
            <person name="Kazmierczak K.M."/>
            <person name="Andrzejewski T.M."/>
            <person name="Davidsen T.M."/>
            <person name="Wayne K.J."/>
            <person name="Tettelin H."/>
            <person name="Glass J.I."/>
            <person name="Rusch D."/>
            <person name="Podicherti R."/>
            <person name="Tsui H.-C.T."/>
            <person name="Winkler M.E."/>
        </authorList>
    </citation>
    <scope>NUCLEOTIDE SEQUENCE</scope>
</reference>
<dbReference type="EMBL" id="UINC01027021">
    <property type="protein sequence ID" value="SVB05532.1"/>
    <property type="molecule type" value="Genomic_DNA"/>
</dbReference>